<feature type="domain" description="RNase H type-1" evidence="1">
    <location>
        <begin position="23"/>
        <end position="144"/>
    </location>
</feature>
<keyword evidence="3" id="KW-1185">Reference proteome</keyword>
<dbReference type="PANTHER" id="PTHR47723">
    <property type="entry name" value="OS05G0353850 PROTEIN"/>
    <property type="match status" value="1"/>
</dbReference>
<dbReference type="InterPro" id="IPR036397">
    <property type="entry name" value="RNaseH_sf"/>
</dbReference>
<dbReference type="AlphaFoldDB" id="A0AAW0K3Z8"/>
<protein>
    <submittedName>
        <fullName evidence="2">Ribonuclease h protein</fullName>
    </submittedName>
</protein>
<dbReference type="GO" id="GO:0003676">
    <property type="term" value="F:nucleic acid binding"/>
    <property type="evidence" value="ECO:0007669"/>
    <property type="project" value="InterPro"/>
</dbReference>
<dbReference type="InterPro" id="IPR002156">
    <property type="entry name" value="RNaseH_domain"/>
</dbReference>
<dbReference type="InterPro" id="IPR053151">
    <property type="entry name" value="RNase_H-like"/>
</dbReference>
<proteinExistence type="predicted"/>
<dbReference type="InterPro" id="IPR044730">
    <property type="entry name" value="RNase_H-like_dom_plant"/>
</dbReference>
<dbReference type="CDD" id="cd06222">
    <property type="entry name" value="RNase_H_like"/>
    <property type="match status" value="1"/>
</dbReference>
<evidence type="ECO:0000313" key="3">
    <source>
        <dbReference type="Proteomes" id="UP000237347"/>
    </source>
</evidence>
<dbReference type="Gene3D" id="3.30.420.10">
    <property type="entry name" value="Ribonuclease H-like superfamily/Ribonuclease H"/>
    <property type="match status" value="1"/>
</dbReference>
<dbReference type="Proteomes" id="UP000237347">
    <property type="component" value="Unassembled WGS sequence"/>
</dbReference>
<dbReference type="SUPFAM" id="SSF53098">
    <property type="entry name" value="Ribonuclease H-like"/>
    <property type="match status" value="1"/>
</dbReference>
<reference evidence="2 3" key="1">
    <citation type="journal article" date="2018" name="Sci. Data">
        <title>The draft genome sequence of cork oak.</title>
        <authorList>
            <person name="Ramos A.M."/>
            <person name="Usie A."/>
            <person name="Barbosa P."/>
            <person name="Barros P.M."/>
            <person name="Capote T."/>
            <person name="Chaves I."/>
            <person name="Simoes F."/>
            <person name="Abreu I."/>
            <person name="Carrasquinho I."/>
            <person name="Faro C."/>
            <person name="Guimaraes J.B."/>
            <person name="Mendonca D."/>
            <person name="Nobrega F."/>
            <person name="Rodrigues L."/>
            <person name="Saibo N.J.M."/>
            <person name="Varela M.C."/>
            <person name="Egas C."/>
            <person name="Matos J."/>
            <person name="Miguel C.M."/>
            <person name="Oliveira M.M."/>
            <person name="Ricardo C.P."/>
            <person name="Goncalves S."/>
        </authorList>
    </citation>
    <scope>NUCLEOTIDE SEQUENCE [LARGE SCALE GENOMIC DNA]</scope>
    <source>
        <strain evidence="3">cv. HL8</strain>
    </source>
</reference>
<organism evidence="2 3">
    <name type="scientific">Quercus suber</name>
    <name type="common">Cork oak</name>
    <dbReference type="NCBI Taxonomy" id="58331"/>
    <lineage>
        <taxon>Eukaryota</taxon>
        <taxon>Viridiplantae</taxon>
        <taxon>Streptophyta</taxon>
        <taxon>Embryophyta</taxon>
        <taxon>Tracheophyta</taxon>
        <taxon>Spermatophyta</taxon>
        <taxon>Magnoliopsida</taxon>
        <taxon>eudicotyledons</taxon>
        <taxon>Gunneridae</taxon>
        <taxon>Pentapetalae</taxon>
        <taxon>rosids</taxon>
        <taxon>fabids</taxon>
        <taxon>Fagales</taxon>
        <taxon>Fagaceae</taxon>
        <taxon>Quercus</taxon>
    </lineage>
</organism>
<accession>A0AAW0K3Z8</accession>
<comment type="caution">
    <text evidence="2">The sequence shown here is derived from an EMBL/GenBank/DDBJ whole genome shotgun (WGS) entry which is preliminary data.</text>
</comment>
<sequence length="172" mass="18461">MVDCPWAPEVGWAAPPPGICKINVDGATAGCGGWSTVGVVIRDSRGMVVAAGCKVLNGDYGAAVTEAFAVDEGVRLAMELELQQIIVESDSVGVVEAINEGNCNGEFGMIIQGSLELLRSFRSWNVRYLKRDYNRAAHELAQFAKAAGSSQQWKGVEPPMLRHVLLLDRAKS</sequence>
<dbReference type="EMBL" id="PKMF04000413">
    <property type="protein sequence ID" value="KAK7833061.1"/>
    <property type="molecule type" value="Genomic_DNA"/>
</dbReference>
<dbReference type="GO" id="GO:0004523">
    <property type="term" value="F:RNA-DNA hybrid ribonuclease activity"/>
    <property type="evidence" value="ECO:0007669"/>
    <property type="project" value="InterPro"/>
</dbReference>
<name>A0AAW0K3Z8_QUESU</name>
<evidence type="ECO:0000259" key="1">
    <source>
        <dbReference type="Pfam" id="PF13456"/>
    </source>
</evidence>
<dbReference type="Pfam" id="PF13456">
    <property type="entry name" value="RVT_3"/>
    <property type="match status" value="1"/>
</dbReference>
<gene>
    <name evidence="2" type="ORF">CFP56_025875</name>
</gene>
<dbReference type="InterPro" id="IPR012337">
    <property type="entry name" value="RNaseH-like_sf"/>
</dbReference>
<evidence type="ECO:0000313" key="2">
    <source>
        <dbReference type="EMBL" id="KAK7833061.1"/>
    </source>
</evidence>
<dbReference type="PANTHER" id="PTHR47723:SF24">
    <property type="entry name" value="RNASE H TYPE-1 DOMAIN-CONTAINING PROTEIN"/>
    <property type="match status" value="1"/>
</dbReference>